<protein>
    <recommendedName>
        <fullName evidence="4">F-box domain-containing protein</fullName>
    </recommendedName>
</protein>
<dbReference type="InParanoid" id="A0A067PKC4"/>
<keyword evidence="3" id="KW-1185">Reference proteome</keyword>
<accession>A0A067PKC4</accession>
<evidence type="ECO:0008006" key="4">
    <source>
        <dbReference type="Google" id="ProtNLM"/>
    </source>
</evidence>
<gene>
    <name evidence="2" type="ORF">JAAARDRAFT_209424</name>
</gene>
<proteinExistence type="predicted"/>
<dbReference type="Proteomes" id="UP000027265">
    <property type="component" value="Unassembled WGS sequence"/>
</dbReference>
<evidence type="ECO:0000313" key="2">
    <source>
        <dbReference type="EMBL" id="KDQ54305.1"/>
    </source>
</evidence>
<feature type="compositionally biased region" description="Basic and acidic residues" evidence="1">
    <location>
        <begin position="18"/>
        <end position="29"/>
    </location>
</feature>
<sequence>MITPSRIQHALGQQSSQRESEGGGNEDAHLPSPPTEPVLFPFFPELPFELVERILWFLIEIPGMAAIVARVGRFSYRRAVMKIYTVITIYGNTRHEVLASALTGNERLALLVKSIVFEIYTRSRDFRSRRTESIDAVLKAVAPSLENLHIVHHFGDILHLEYEGLNLRSLLLYKGLQLPSTLTSWTKLTHVITGNPTQVLPFTSQQFPSLTHMATLLLDLNIWEESKRAFTWLLQRNSASLRFLVVVVGYRIELSDISDIYDIVPDHIQLITLLLPDCFQPYCEIMVWDLRTIQTRLHRAHLAGSLWDVKRCTTDVIFSGLRNAFDKM</sequence>
<dbReference type="HOGENOM" id="CLU_063716_0_0_1"/>
<evidence type="ECO:0000313" key="3">
    <source>
        <dbReference type="Proteomes" id="UP000027265"/>
    </source>
</evidence>
<dbReference type="AlphaFoldDB" id="A0A067PKC4"/>
<dbReference type="EMBL" id="KL197729">
    <property type="protein sequence ID" value="KDQ54305.1"/>
    <property type="molecule type" value="Genomic_DNA"/>
</dbReference>
<feature type="region of interest" description="Disordered" evidence="1">
    <location>
        <begin position="1"/>
        <end position="31"/>
    </location>
</feature>
<evidence type="ECO:0000256" key="1">
    <source>
        <dbReference type="SAM" id="MobiDB-lite"/>
    </source>
</evidence>
<organism evidence="2 3">
    <name type="scientific">Jaapia argillacea MUCL 33604</name>
    <dbReference type="NCBI Taxonomy" id="933084"/>
    <lineage>
        <taxon>Eukaryota</taxon>
        <taxon>Fungi</taxon>
        <taxon>Dikarya</taxon>
        <taxon>Basidiomycota</taxon>
        <taxon>Agaricomycotina</taxon>
        <taxon>Agaricomycetes</taxon>
        <taxon>Agaricomycetidae</taxon>
        <taxon>Jaapiales</taxon>
        <taxon>Jaapiaceae</taxon>
        <taxon>Jaapia</taxon>
    </lineage>
</organism>
<name>A0A067PKC4_9AGAM</name>
<reference evidence="3" key="1">
    <citation type="journal article" date="2014" name="Proc. Natl. Acad. Sci. U.S.A.">
        <title>Extensive sampling of basidiomycete genomes demonstrates inadequacy of the white-rot/brown-rot paradigm for wood decay fungi.</title>
        <authorList>
            <person name="Riley R."/>
            <person name="Salamov A.A."/>
            <person name="Brown D.W."/>
            <person name="Nagy L.G."/>
            <person name="Floudas D."/>
            <person name="Held B.W."/>
            <person name="Levasseur A."/>
            <person name="Lombard V."/>
            <person name="Morin E."/>
            <person name="Otillar R."/>
            <person name="Lindquist E.A."/>
            <person name="Sun H."/>
            <person name="LaButti K.M."/>
            <person name="Schmutz J."/>
            <person name="Jabbour D."/>
            <person name="Luo H."/>
            <person name="Baker S.E."/>
            <person name="Pisabarro A.G."/>
            <person name="Walton J.D."/>
            <person name="Blanchette R.A."/>
            <person name="Henrissat B."/>
            <person name="Martin F."/>
            <person name="Cullen D."/>
            <person name="Hibbett D.S."/>
            <person name="Grigoriev I.V."/>
        </authorList>
    </citation>
    <scope>NUCLEOTIDE SEQUENCE [LARGE SCALE GENOMIC DNA]</scope>
    <source>
        <strain evidence="3">MUCL 33604</strain>
    </source>
</reference>